<dbReference type="AlphaFoldDB" id="A0A1S1NIW5"/>
<feature type="DNA-binding region" description="H-T-H motif" evidence="2">
    <location>
        <begin position="41"/>
        <end position="60"/>
    </location>
</feature>
<gene>
    <name evidence="4" type="ORF">BKN37_13225</name>
</gene>
<evidence type="ECO:0000313" key="4">
    <source>
        <dbReference type="EMBL" id="OHV03770.1"/>
    </source>
</evidence>
<evidence type="ECO:0000256" key="2">
    <source>
        <dbReference type="PROSITE-ProRule" id="PRU00335"/>
    </source>
</evidence>
<feature type="domain" description="HTH tetR-type" evidence="3">
    <location>
        <begin position="18"/>
        <end position="78"/>
    </location>
</feature>
<dbReference type="InterPro" id="IPR023772">
    <property type="entry name" value="DNA-bd_HTH_TetR-type_CS"/>
</dbReference>
<organism evidence="4 5">
    <name type="scientific">Mycobacterium talmoniae</name>
    <dbReference type="NCBI Taxonomy" id="1858794"/>
    <lineage>
        <taxon>Bacteria</taxon>
        <taxon>Bacillati</taxon>
        <taxon>Actinomycetota</taxon>
        <taxon>Actinomycetes</taxon>
        <taxon>Mycobacteriales</taxon>
        <taxon>Mycobacteriaceae</taxon>
        <taxon>Mycobacterium</taxon>
    </lineage>
</organism>
<dbReference type="PANTHER" id="PTHR30055">
    <property type="entry name" value="HTH-TYPE TRANSCRIPTIONAL REGULATOR RUTR"/>
    <property type="match status" value="1"/>
</dbReference>
<evidence type="ECO:0000259" key="3">
    <source>
        <dbReference type="PROSITE" id="PS50977"/>
    </source>
</evidence>
<dbReference type="PROSITE" id="PS01081">
    <property type="entry name" value="HTH_TETR_1"/>
    <property type="match status" value="1"/>
</dbReference>
<sequence length="189" mass="20561">MTTARSRRTGDRAPVGRDEVAAAILAAATDLFAERGPAATSIRDIAARAKVNHGLVFRHFGTKERLVGAVLDHLGSSLTELLEAETPADEVDRALDRHLRVMARTLLDGYPAGQLQSRFPNVELLLERVRPQHDSDRSARLAAANAVALQLGWRLFEPFLRSAAGIDDLTDADLKQAVAGEIARIVEPR</sequence>
<dbReference type="Gene3D" id="1.10.357.10">
    <property type="entry name" value="Tetracycline Repressor, domain 2"/>
    <property type="match status" value="1"/>
</dbReference>
<proteinExistence type="predicted"/>
<dbReference type="RefSeq" id="WP_071026504.1">
    <property type="nucleotide sequence ID" value="NZ_MLQM01000063.1"/>
</dbReference>
<dbReference type="Proteomes" id="UP000179734">
    <property type="component" value="Unassembled WGS sequence"/>
</dbReference>
<dbReference type="Pfam" id="PF00440">
    <property type="entry name" value="TetR_N"/>
    <property type="match status" value="1"/>
</dbReference>
<protein>
    <submittedName>
        <fullName evidence="4">TetR family transcriptional regulator</fullName>
    </submittedName>
</protein>
<accession>A0A1S1NIW5</accession>
<dbReference type="InterPro" id="IPR001647">
    <property type="entry name" value="HTH_TetR"/>
</dbReference>
<dbReference type="PANTHER" id="PTHR30055:SF153">
    <property type="entry name" value="HTH-TYPE TRANSCRIPTIONAL REPRESSOR RV3405C"/>
    <property type="match status" value="1"/>
</dbReference>
<evidence type="ECO:0000256" key="1">
    <source>
        <dbReference type="ARBA" id="ARBA00023125"/>
    </source>
</evidence>
<name>A0A1S1NIW5_9MYCO</name>
<dbReference type="GO" id="GO:0000976">
    <property type="term" value="F:transcription cis-regulatory region binding"/>
    <property type="evidence" value="ECO:0007669"/>
    <property type="project" value="TreeGrafter"/>
</dbReference>
<dbReference type="InterPro" id="IPR050109">
    <property type="entry name" value="HTH-type_TetR-like_transc_reg"/>
</dbReference>
<comment type="caution">
    <text evidence="4">The sequence shown here is derived from an EMBL/GenBank/DDBJ whole genome shotgun (WGS) entry which is preliminary data.</text>
</comment>
<keyword evidence="1 2" id="KW-0238">DNA-binding</keyword>
<dbReference type="PROSITE" id="PS50977">
    <property type="entry name" value="HTH_TETR_2"/>
    <property type="match status" value="1"/>
</dbReference>
<dbReference type="PRINTS" id="PR00455">
    <property type="entry name" value="HTHTETR"/>
</dbReference>
<dbReference type="SUPFAM" id="SSF46689">
    <property type="entry name" value="Homeodomain-like"/>
    <property type="match status" value="1"/>
</dbReference>
<evidence type="ECO:0000313" key="5">
    <source>
        <dbReference type="Proteomes" id="UP000179734"/>
    </source>
</evidence>
<dbReference type="EMBL" id="MLQM01000063">
    <property type="protein sequence ID" value="OHV03770.1"/>
    <property type="molecule type" value="Genomic_DNA"/>
</dbReference>
<dbReference type="GO" id="GO:0003700">
    <property type="term" value="F:DNA-binding transcription factor activity"/>
    <property type="evidence" value="ECO:0007669"/>
    <property type="project" value="TreeGrafter"/>
</dbReference>
<reference evidence="4 5" key="1">
    <citation type="submission" date="2016-10" db="EMBL/GenBank/DDBJ databases">
        <title>Genome sequence of Mycobacterium talmonii.</title>
        <authorList>
            <person name="Greninger A.L."/>
            <person name="Elliott B."/>
            <person name="Vasireddy S."/>
            <person name="Vasireddy R."/>
        </authorList>
    </citation>
    <scope>NUCLEOTIDE SEQUENCE [LARGE SCALE GENOMIC DNA]</scope>
    <source>
        <strain evidence="5">NE-TNMC-100812</strain>
    </source>
</reference>
<keyword evidence="5" id="KW-1185">Reference proteome</keyword>
<dbReference type="InterPro" id="IPR009057">
    <property type="entry name" value="Homeodomain-like_sf"/>
</dbReference>